<dbReference type="GO" id="GO:0007168">
    <property type="term" value="P:receptor guanylyl cyclase signaling pathway"/>
    <property type="evidence" value="ECO:0007669"/>
    <property type="project" value="TreeGrafter"/>
</dbReference>
<keyword evidence="11" id="KW-1185">Reference proteome</keyword>
<organism evidence="10 11">
    <name type="scientific">Tritrichomonas foetus</name>
    <dbReference type="NCBI Taxonomy" id="1144522"/>
    <lineage>
        <taxon>Eukaryota</taxon>
        <taxon>Metamonada</taxon>
        <taxon>Parabasalia</taxon>
        <taxon>Tritrichomonadida</taxon>
        <taxon>Tritrichomonadidae</taxon>
        <taxon>Tritrichomonas</taxon>
    </lineage>
</organism>
<dbReference type="InterPro" id="IPR001054">
    <property type="entry name" value="A/G_cyclase"/>
</dbReference>
<feature type="transmembrane region" description="Helical" evidence="7">
    <location>
        <begin position="53"/>
        <end position="74"/>
    </location>
</feature>
<keyword evidence="4 7" id="KW-1133">Transmembrane helix</keyword>
<sequence length="1574" mass="178251">MQQSAAQSSVMSKSVSTMDKTTIDIVKGNSSRLDKIFPFLDEIFKRTGIAESIVFIFTFYQIFQILAVTVWPGVSYLYHFSDAMTIFIKIALIDFSGMDNSSGIFVSFIIFTVIFVLCLVFFMVMAIYHHKTKKVIKWTLYVCRFILEFIPRILAIPLSSLVGVLFLKVINSPTTAEIVFFVITAIIFIIILIILNISQGLLSNSPYLSSSSLSAFHSGIHFYVVGVFSVFNLALYVLQNYSRWLDYIGIGLHLVYVICLSVYGFTMPFVKVDSNGIANAMLFSCFALDVLSVVADIGVYIKDVTILGIAATSLVVGLAVYIPIFRLLAKKAQKKLMYQALEDEMECELNDENKHAWFDRLKIDKFSFMCKFYLHIGLIHHSDLFIDFSLLKYSLECYVTNFDMMCYFDQILALFPSEIRLLKMFFAKTLDKPGIDFQKRFLMFQIHQIMSIRQSSASVEINDCLIQMRHLISKGINGSCSFWSDVPKSPDFLYQMRLFTEMGLAQFNEALEKWPNNVRLTEEYQSFLIEVSTDFTGGVKMKHRAELIEQGKNYVIDYSFRSLIHNFPEYLKKEILDCRGFFIVKNKLNKGSQSSGSRAGMTSISSGTIDGELDIEVEETLSKQLFSMPRLRLAFQRSFENRVSKYSLIIKFISFIGADVLIALLVFLYVFYYSRFDVMLNSMERHYLWSQVRYGIDAACTVICYNWIIGIDGYPKELLAQLMTPSNGSNHYNLNLTNDPMKEMIRWEEYSYNHMEKFLSSALDLAATGTDVRAFMYQLTNKTTRYHFCNQGVPTSMTTNQTLKVSLIYMIMKLREVAMLNKDGTPKNSAQNYRTNDNVCGIFSSIEDVAEIFDSMEKSMRDEIFNVNEEIQKESIIIGCIIICGYGLASIPYLTYLMFKYYQELKDMLKLMSGLDQQTKSQAATSFKYENSNDENTTDRLKDDKLNFGLVVIFVIGSLIFAMLLMLITILLVAKENDEFLYLNEWLYQGIQRSYYIFEAIIYSTFMITTQEQTFPKFQNKFIDRAGSMRRGWEIIDSLTFSNNALLKGSSAAPPCVNFDARIDNIHFSENCTTEPDGTYHDNYRCASLENMISLFVSLTGEILREPDMFGLIPGGTYYHMIHLANNHIIDPMFAAATYLSDNGDTSIAKFRTNLLILLVVGIAYSIFAVPIILACISKLDKAYQGGIQLLRRVPPIAFASNKALMNYLLNKKDVKNDSKMTAAKSMIHMSHDSVLCLNKNESIEVVNLAVTELFGYTPDQLLGQSISCILPEETCQEVFHQFSLMRNGQCSMIFEADVTGKSDDDTEIPVHVTILGIAENGCAKSFAVVLRDQTALRNHKLEAEAAKNKSEKLLYQILPRDIVVRLNKGETDISFSVPSATIIFIDIVRWSDYSSTLTPTQIMANLTVIFSKFDSLLSKYPLITKIKLIGDVFMAAAGLFTPEEPPQNHAAQVVNFGLDSLGMLEEANGILESNLQSRIGVNTDGPLIAGILGTDKPTFDIIGDPINVSSRLQSTCIPGTVQISKMTYDLICDMNFNIEPRGEIELKGKGKKMAYIVHAQTNGSFFIQETANA</sequence>
<dbReference type="Proteomes" id="UP000179807">
    <property type="component" value="Unassembled WGS sequence"/>
</dbReference>
<dbReference type="InterPro" id="IPR035965">
    <property type="entry name" value="PAS-like_dom_sf"/>
</dbReference>
<evidence type="ECO:0000259" key="9">
    <source>
        <dbReference type="PROSITE" id="PS50125"/>
    </source>
</evidence>
<proteinExistence type="predicted"/>
<evidence type="ECO:0000313" key="10">
    <source>
        <dbReference type="EMBL" id="OHT01909.1"/>
    </source>
</evidence>
<dbReference type="GO" id="GO:0005886">
    <property type="term" value="C:plasma membrane"/>
    <property type="evidence" value="ECO:0007669"/>
    <property type="project" value="TreeGrafter"/>
</dbReference>
<dbReference type="PROSITE" id="PS50125">
    <property type="entry name" value="GUANYLATE_CYCLASE_2"/>
    <property type="match status" value="1"/>
</dbReference>
<evidence type="ECO:0000256" key="5">
    <source>
        <dbReference type="ARBA" id="ARBA00023136"/>
    </source>
</evidence>
<feature type="transmembrane region" description="Helical" evidence="7">
    <location>
        <begin position="244"/>
        <end position="265"/>
    </location>
</feature>
<dbReference type="CDD" id="cd07302">
    <property type="entry name" value="CHD"/>
    <property type="match status" value="1"/>
</dbReference>
<accession>A0A1J4JXA4</accession>
<dbReference type="NCBIfam" id="TIGR00229">
    <property type="entry name" value="sensory_box"/>
    <property type="match status" value="1"/>
</dbReference>
<feature type="domain" description="Guanylate cyclase" evidence="9">
    <location>
        <begin position="1382"/>
        <end position="1514"/>
    </location>
</feature>
<dbReference type="GO" id="GO:0000166">
    <property type="term" value="F:nucleotide binding"/>
    <property type="evidence" value="ECO:0007669"/>
    <property type="project" value="UniProtKB-KW"/>
</dbReference>
<comment type="subcellular location">
    <subcellularLocation>
        <location evidence="1">Membrane</location>
    </subcellularLocation>
</comment>
<comment type="caution">
    <text evidence="10">The sequence shown here is derived from an EMBL/GenBank/DDBJ whole genome shotgun (WGS) entry which is preliminary data.</text>
</comment>
<feature type="transmembrane region" description="Helical" evidence="7">
    <location>
        <begin position="876"/>
        <end position="899"/>
    </location>
</feature>
<dbReference type="CDD" id="cd00130">
    <property type="entry name" value="PAS"/>
    <property type="match status" value="1"/>
</dbReference>
<feature type="transmembrane region" description="Helical" evidence="7">
    <location>
        <begin position="277"/>
        <end position="301"/>
    </location>
</feature>
<evidence type="ECO:0000256" key="3">
    <source>
        <dbReference type="ARBA" id="ARBA00022741"/>
    </source>
</evidence>
<keyword evidence="2 7" id="KW-0812">Transmembrane</keyword>
<protein>
    <submittedName>
        <fullName evidence="10">Adenylate and Guanylate cyclase catalytic domain containing protein</fullName>
    </submittedName>
</protein>
<feature type="transmembrane region" description="Helical" evidence="7">
    <location>
        <begin position="149"/>
        <end position="166"/>
    </location>
</feature>
<feature type="transmembrane region" description="Helical" evidence="7">
    <location>
        <begin position="104"/>
        <end position="128"/>
    </location>
</feature>
<reference evidence="10" key="1">
    <citation type="submission" date="2016-10" db="EMBL/GenBank/DDBJ databases">
        <authorList>
            <person name="Benchimol M."/>
            <person name="Almeida L.G."/>
            <person name="Vasconcelos A.T."/>
            <person name="Perreira-Neves A."/>
            <person name="Rosa I.A."/>
            <person name="Tasca T."/>
            <person name="Bogo M.R."/>
            <person name="de Souza W."/>
        </authorList>
    </citation>
    <scope>NUCLEOTIDE SEQUENCE [LARGE SCALE GENOMIC DNA]</scope>
    <source>
        <strain evidence="10">K</strain>
    </source>
</reference>
<evidence type="ECO:0000256" key="6">
    <source>
        <dbReference type="ARBA" id="ARBA00023239"/>
    </source>
</evidence>
<dbReference type="RefSeq" id="XP_068355045.1">
    <property type="nucleotide sequence ID" value="XM_068507762.1"/>
</dbReference>
<keyword evidence="5 7" id="KW-0472">Membrane</keyword>
<dbReference type="VEuPathDB" id="TrichDB:TRFO_31146"/>
<dbReference type="GO" id="GO:0001653">
    <property type="term" value="F:peptide receptor activity"/>
    <property type="evidence" value="ECO:0007669"/>
    <property type="project" value="TreeGrafter"/>
</dbReference>
<dbReference type="PANTHER" id="PTHR11920:SF335">
    <property type="entry name" value="GUANYLATE CYCLASE"/>
    <property type="match status" value="1"/>
</dbReference>
<dbReference type="InterPro" id="IPR029787">
    <property type="entry name" value="Nucleotide_cyclase"/>
</dbReference>
<name>A0A1J4JXA4_9EUKA</name>
<dbReference type="InterPro" id="IPR050401">
    <property type="entry name" value="Cyclic_nucleotide_synthase"/>
</dbReference>
<feature type="transmembrane region" description="Helical" evidence="7">
    <location>
        <begin position="178"/>
        <end position="198"/>
    </location>
</feature>
<gene>
    <name evidence="10" type="ORF">TRFO_31146</name>
</gene>
<feature type="transmembrane region" description="Helical" evidence="7">
    <location>
        <begin position="219"/>
        <end position="238"/>
    </location>
</feature>
<feature type="domain" description="PAS" evidence="8">
    <location>
        <begin position="1220"/>
        <end position="1274"/>
    </location>
</feature>
<evidence type="ECO:0000256" key="4">
    <source>
        <dbReference type="ARBA" id="ARBA00022989"/>
    </source>
</evidence>
<dbReference type="EMBL" id="MLAK01000890">
    <property type="protein sequence ID" value="OHT01909.1"/>
    <property type="molecule type" value="Genomic_DNA"/>
</dbReference>
<dbReference type="SUPFAM" id="SSF55785">
    <property type="entry name" value="PYP-like sensor domain (PAS domain)"/>
    <property type="match status" value="1"/>
</dbReference>
<dbReference type="Pfam" id="PF00211">
    <property type="entry name" value="Guanylate_cyc"/>
    <property type="match status" value="1"/>
</dbReference>
<dbReference type="PANTHER" id="PTHR11920">
    <property type="entry name" value="GUANYLYL CYCLASE"/>
    <property type="match status" value="1"/>
</dbReference>
<evidence type="ECO:0000256" key="1">
    <source>
        <dbReference type="ARBA" id="ARBA00004370"/>
    </source>
</evidence>
<evidence type="ECO:0000256" key="7">
    <source>
        <dbReference type="SAM" id="Phobius"/>
    </source>
</evidence>
<dbReference type="Pfam" id="PF13426">
    <property type="entry name" value="PAS_9"/>
    <property type="match status" value="1"/>
</dbReference>
<keyword evidence="3" id="KW-0547">Nucleotide-binding</keyword>
<dbReference type="SMART" id="SM00044">
    <property type="entry name" value="CYCc"/>
    <property type="match status" value="1"/>
</dbReference>
<feature type="transmembrane region" description="Helical" evidence="7">
    <location>
        <begin position="1155"/>
        <end position="1174"/>
    </location>
</feature>
<dbReference type="OrthoDB" id="60033at2759"/>
<dbReference type="Gene3D" id="3.30.70.1230">
    <property type="entry name" value="Nucleotide cyclase"/>
    <property type="match status" value="1"/>
</dbReference>
<feature type="transmembrane region" description="Helical" evidence="7">
    <location>
        <begin position="648"/>
        <end position="672"/>
    </location>
</feature>
<dbReference type="GO" id="GO:0004383">
    <property type="term" value="F:guanylate cyclase activity"/>
    <property type="evidence" value="ECO:0007669"/>
    <property type="project" value="TreeGrafter"/>
</dbReference>
<dbReference type="GeneID" id="94842466"/>
<evidence type="ECO:0000313" key="11">
    <source>
        <dbReference type="Proteomes" id="UP000179807"/>
    </source>
</evidence>
<evidence type="ECO:0000256" key="2">
    <source>
        <dbReference type="ARBA" id="ARBA00022692"/>
    </source>
</evidence>
<dbReference type="Gene3D" id="3.30.450.20">
    <property type="entry name" value="PAS domain"/>
    <property type="match status" value="1"/>
</dbReference>
<dbReference type="GO" id="GO:0004016">
    <property type="term" value="F:adenylate cyclase activity"/>
    <property type="evidence" value="ECO:0007669"/>
    <property type="project" value="TreeGrafter"/>
</dbReference>
<evidence type="ECO:0000259" key="8">
    <source>
        <dbReference type="PROSITE" id="PS50112"/>
    </source>
</evidence>
<dbReference type="SUPFAM" id="SSF55073">
    <property type="entry name" value="Nucleotide cyclase"/>
    <property type="match status" value="1"/>
</dbReference>
<dbReference type="InterPro" id="IPR000014">
    <property type="entry name" value="PAS"/>
</dbReference>
<feature type="transmembrane region" description="Helical" evidence="7">
    <location>
        <begin position="307"/>
        <end position="329"/>
    </location>
</feature>
<dbReference type="PROSITE" id="PS50112">
    <property type="entry name" value="PAS"/>
    <property type="match status" value="1"/>
</dbReference>
<feature type="transmembrane region" description="Helical" evidence="7">
    <location>
        <begin position="948"/>
        <end position="974"/>
    </location>
</feature>
<keyword evidence="6" id="KW-0456">Lyase</keyword>
<dbReference type="GO" id="GO:0035556">
    <property type="term" value="P:intracellular signal transduction"/>
    <property type="evidence" value="ECO:0007669"/>
    <property type="project" value="InterPro"/>
</dbReference>